<keyword evidence="4" id="KW-0235">DNA replication</keyword>
<keyword evidence="3" id="KW-0515">Mutator protein</keyword>
<evidence type="ECO:0000256" key="7">
    <source>
        <dbReference type="ARBA" id="ARBA00022801"/>
    </source>
</evidence>
<comment type="cofactor">
    <cofactor evidence="1">
        <name>Mg(2+)</name>
        <dbReference type="ChEBI" id="CHEBI:18420"/>
    </cofactor>
</comment>
<sequence length="137" mass="14633">MDDTALRVVGAVIRRDGLVLCARRAATTTSAGLWEFPGGKIEPGETPEAALVREIREELGVGISVHGLVSRHVTPLGARRIDLACYWAALTGTPPVASTDHDTLRWLEPSALGGMRWAPPDVPIVEDVRASGSMPSR</sequence>
<dbReference type="PROSITE" id="PS51462">
    <property type="entry name" value="NUDIX"/>
    <property type="match status" value="1"/>
</dbReference>
<evidence type="ECO:0000256" key="3">
    <source>
        <dbReference type="ARBA" id="ARBA00022457"/>
    </source>
</evidence>
<dbReference type="RefSeq" id="WP_263594794.1">
    <property type="nucleotide sequence ID" value="NZ_CP107020.1"/>
</dbReference>
<dbReference type="Gene3D" id="3.90.79.10">
    <property type="entry name" value="Nucleoside Triphosphate Pyrophosphohydrolase"/>
    <property type="match status" value="1"/>
</dbReference>
<dbReference type="InterPro" id="IPR000086">
    <property type="entry name" value="NUDIX_hydrolase_dom"/>
</dbReference>
<evidence type="ECO:0000256" key="2">
    <source>
        <dbReference type="ARBA" id="ARBA00005582"/>
    </source>
</evidence>
<evidence type="ECO:0000256" key="12">
    <source>
        <dbReference type="RuleBase" id="RU003476"/>
    </source>
</evidence>
<evidence type="ECO:0000256" key="9">
    <source>
        <dbReference type="ARBA" id="ARBA00023204"/>
    </source>
</evidence>
<keyword evidence="8" id="KW-0460">Magnesium</keyword>
<dbReference type="SUPFAM" id="SSF55811">
    <property type="entry name" value="Nudix"/>
    <property type="match status" value="1"/>
</dbReference>
<evidence type="ECO:0000256" key="11">
    <source>
        <dbReference type="ARBA" id="ARBA00038905"/>
    </source>
</evidence>
<evidence type="ECO:0000313" key="14">
    <source>
        <dbReference type="EMBL" id="UYG17585.1"/>
    </source>
</evidence>
<protein>
    <recommendedName>
        <fullName evidence="11">8-oxo-dGTP diphosphatase</fullName>
        <ecNumber evidence="11">3.6.1.55</ecNumber>
    </recommendedName>
</protein>
<evidence type="ECO:0000256" key="10">
    <source>
        <dbReference type="ARBA" id="ARBA00035861"/>
    </source>
</evidence>
<dbReference type="PANTHER" id="PTHR47707:SF1">
    <property type="entry name" value="NUDIX HYDROLASE FAMILY PROTEIN"/>
    <property type="match status" value="1"/>
</dbReference>
<evidence type="ECO:0000259" key="13">
    <source>
        <dbReference type="PROSITE" id="PS51462"/>
    </source>
</evidence>
<dbReference type="InterPro" id="IPR047127">
    <property type="entry name" value="MutT-like"/>
</dbReference>
<feature type="domain" description="Nudix hydrolase" evidence="13">
    <location>
        <begin position="4"/>
        <end position="130"/>
    </location>
</feature>
<keyword evidence="15" id="KW-1185">Reference proteome</keyword>
<keyword evidence="9" id="KW-0234">DNA repair</keyword>
<dbReference type="PROSITE" id="PS00893">
    <property type="entry name" value="NUDIX_BOX"/>
    <property type="match status" value="1"/>
</dbReference>
<dbReference type="InterPro" id="IPR020476">
    <property type="entry name" value="Nudix_hydrolase"/>
</dbReference>
<evidence type="ECO:0000313" key="15">
    <source>
        <dbReference type="Proteomes" id="UP001164305"/>
    </source>
</evidence>
<keyword evidence="5" id="KW-0479">Metal-binding</keyword>
<name>A0ABY6G300_9MICO</name>
<dbReference type="CDD" id="cd03425">
    <property type="entry name" value="NUDIX_MutT_NudA_like"/>
    <property type="match status" value="1"/>
</dbReference>
<evidence type="ECO:0000256" key="4">
    <source>
        <dbReference type="ARBA" id="ARBA00022705"/>
    </source>
</evidence>
<keyword evidence="6" id="KW-0227">DNA damage</keyword>
<evidence type="ECO:0000256" key="8">
    <source>
        <dbReference type="ARBA" id="ARBA00022842"/>
    </source>
</evidence>
<comment type="catalytic activity">
    <reaction evidence="10">
        <text>8-oxo-dGTP + H2O = 8-oxo-dGMP + diphosphate + H(+)</text>
        <dbReference type="Rhea" id="RHEA:31575"/>
        <dbReference type="ChEBI" id="CHEBI:15377"/>
        <dbReference type="ChEBI" id="CHEBI:15378"/>
        <dbReference type="ChEBI" id="CHEBI:33019"/>
        <dbReference type="ChEBI" id="CHEBI:63224"/>
        <dbReference type="ChEBI" id="CHEBI:77896"/>
        <dbReference type="EC" id="3.6.1.55"/>
    </reaction>
</comment>
<evidence type="ECO:0000256" key="1">
    <source>
        <dbReference type="ARBA" id="ARBA00001946"/>
    </source>
</evidence>
<evidence type="ECO:0000256" key="5">
    <source>
        <dbReference type="ARBA" id="ARBA00022723"/>
    </source>
</evidence>
<accession>A0ABY6G300</accession>
<dbReference type="PANTHER" id="PTHR47707">
    <property type="entry name" value="8-OXO-DGTP DIPHOSPHATASE"/>
    <property type="match status" value="1"/>
</dbReference>
<dbReference type="InterPro" id="IPR020084">
    <property type="entry name" value="NUDIX_hydrolase_CS"/>
</dbReference>
<dbReference type="InterPro" id="IPR015797">
    <property type="entry name" value="NUDIX_hydrolase-like_dom_sf"/>
</dbReference>
<evidence type="ECO:0000256" key="6">
    <source>
        <dbReference type="ARBA" id="ARBA00022763"/>
    </source>
</evidence>
<dbReference type="EMBL" id="CP107020">
    <property type="protein sequence ID" value="UYG17585.1"/>
    <property type="molecule type" value="Genomic_DNA"/>
</dbReference>
<proteinExistence type="inferred from homology"/>
<dbReference type="Pfam" id="PF00293">
    <property type="entry name" value="NUDIX"/>
    <property type="match status" value="1"/>
</dbReference>
<organism evidence="14 15">
    <name type="scientific">Brachybacterium huguangmaarense</name>
    <dbReference type="NCBI Taxonomy" id="1652028"/>
    <lineage>
        <taxon>Bacteria</taxon>
        <taxon>Bacillati</taxon>
        <taxon>Actinomycetota</taxon>
        <taxon>Actinomycetes</taxon>
        <taxon>Micrococcales</taxon>
        <taxon>Dermabacteraceae</taxon>
        <taxon>Brachybacterium</taxon>
    </lineage>
</organism>
<dbReference type="Proteomes" id="UP001164305">
    <property type="component" value="Chromosome"/>
</dbReference>
<comment type="similarity">
    <text evidence="2 12">Belongs to the Nudix hydrolase family.</text>
</comment>
<keyword evidence="7 12" id="KW-0378">Hydrolase</keyword>
<reference evidence="14" key="1">
    <citation type="submission" date="2022-10" db="EMBL/GenBank/DDBJ databases">
        <title>Whole-Genome Sequencing of Brachybacterium huguangmaarense BRM-3, Isolated from Betula schmidtii.</title>
        <authorList>
            <person name="Haam D."/>
        </authorList>
    </citation>
    <scope>NUCLEOTIDE SEQUENCE</scope>
    <source>
        <strain evidence="14">BRM-3</strain>
    </source>
</reference>
<dbReference type="PRINTS" id="PR00502">
    <property type="entry name" value="NUDIXFAMILY"/>
</dbReference>
<gene>
    <name evidence="14" type="ORF">BRM3_03900</name>
</gene>
<dbReference type="EC" id="3.6.1.55" evidence="11"/>